<sequence length="62" mass="6698">MLSLPGDSTLDRWQCTGFPRITSPGTTGHADEHSAPSPRRTSFAALRVTAGAERVKTRIAME</sequence>
<feature type="region of interest" description="Disordered" evidence="1">
    <location>
        <begin position="1"/>
        <end position="41"/>
    </location>
</feature>
<gene>
    <name evidence="2" type="ordered locus">trd_A0864</name>
</gene>
<evidence type="ECO:0000256" key="1">
    <source>
        <dbReference type="SAM" id="MobiDB-lite"/>
    </source>
</evidence>
<evidence type="ECO:0000313" key="2">
    <source>
        <dbReference type="EMBL" id="ACM07280.1"/>
    </source>
</evidence>
<dbReference type="Proteomes" id="UP000000447">
    <property type="component" value="Plasmid unnamed"/>
</dbReference>
<dbReference type="AlphaFoldDB" id="B9L501"/>
<reference evidence="2 3" key="1">
    <citation type="journal article" date="2009" name="PLoS ONE">
        <title>Complete genome sequence of the aerobic CO-oxidizing thermophile Thermomicrobium roseum.</title>
        <authorList>
            <person name="Wu D."/>
            <person name="Raymond J."/>
            <person name="Wu M."/>
            <person name="Chatterji S."/>
            <person name="Ren Q."/>
            <person name="Graham J.E."/>
            <person name="Bryant D.A."/>
            <person name="Robb F."/>
            <person name="Colman A."/>
            <person name="Tallon L.J."/>
            <person name="Badger J.H."/>
            <person name="Madupu R."/>
            <person name="Ward N.L."/>
            <person name="Eisen J.A."/>
        </authorList>
    </citation>
    <scope>NUCLEOTIDE SEQUENCE [LARGE SCALE GENOMIC DNA]</scope>
    <source>
        <strain evidence="3">ATCC 27502 / DSM 5159 / P-2</strain>
        <plasmid evidence="2">unnamed</plasmid>
    </source>
</reference>
<keyword evidence="2" id="KW-0614">Plasmid</keyword>
<geneLocation type="plasmid" evidence="3">
    <name>Tros</name>
</geneLocation>
<dbReference type="KEGG" id="tro:trd_A0864"/>
<accession>B9L501</accession>
<keyword evidence="3" id="KW-1185">Reference proteome</keyword>
<dbReference type="EMBL" id="CP001276">
    <property type="protein sequence ID" value="ACM07280.1"/>
    <property type="molecule type" value="Genomic_DNA"/>
</dbReference>
<dbReference type="HOGENOM" id="CLU_2902857_0_0_0"/>
<protein>
    <submittedName>
        <fullName evidence="2">Uncharacterized protein</fullName>
    </submittedName>
</protein>
<organism evidence="2 3">
    <name type="scientific">Thermomicrobium roseum (strain ATCC 27502 / DSM 5159 / P-2)</name>
    <dbReference type="NCBI Taxonomy" id="309801"/>
    <lineage>
        <taxon>Bacteria</taxon>
        <taxon>Pseudomonadati</taxon>
        <taxon>Thermomicrobiota</taxon>
        <taxon>Thermomicrobia</taxon>
        <taxon>Thermomicrobiales</taxon>
        <taxon>Thermomicrobiaceae</taxon>
        <taxon>Thermomicrobium</taxon>
    </lineage>
</organism>
<proteinExistence type="predicted"/>
<evidence type="ECO:0000313" key="3">
    <source>
        <dbReference type="Proteomes" id="UP000000447"/>
    </source>
</evidence>
<name>B9L501_THERP</name>